<reference evidence="3" key="1">
    <citation type="submission" date="2024-05" db="EMBL/GenBank/DDBJ databases">
        <authorList>
            <person name="Bunk B."/>
            <person name="Swiderski J."/>
            <person name="Sproer C."/>
            <person name="Thiel V."/>
        </authorList>
    </citation>
    <scope>NUCLEOTIDE SEQUENCE</scope>
    <source>
        <strain evidence="3">DSM 17735</strain>
    </source>
</reference>
<name>A0AAU7LUG2_9BURK</name>
<accession>A0AAU7LUG2</accession>
<evidence type="ECO:0000259" key="2">
    <source>
        <dbReference type="Pfam" id="PF07929"/>
    </source>
</evidence>
<feature type="region of interest" description="Disordered" evidence="1">
    <location>
        <begin position="1"/>
        <end position="31"/>
    </location>
</feature>
<dbReference type="RefSeq" id="WP_349280618.1">
    <property type="nucleotide sequence ID" value="NZ_CBCSCU010000021.1"/>
</dbReference>
<organism evidence="3">
    <name type="scientific">Polaromonas hydrogenivorans</name>
    <dbReference type="NCBI Taxonomy" id="335476"/>
    <lineage>
        <taxon>Bacteria</taxon>
        <taxon>Pseudomonadati</taxon>
        <taxon>Pseudomonadota</taxon>
        <taxon>Betaproteobacteria</taxon>
        <taxon>Burkholderiales</taxon>
        <taxon>Comamonadaceae</taxon>
        <taxon>Polaromonas</taxon>
    </lineage>
</organism>
<dbReference type="InterPro" id="IPR012912">
    <property type="entry name" value="Plasmid_pRiA4b_Orf3-like"/>
</dbReference>
<evidence type="ECO:0000256" key="1">
    <source>
        <dbReference type="SAM" id="MobiDB-lite"/>
    </source>
</evidence>
<gene>
    <name evidence="3" type="ORF">ABLV49_05405</name>
</gene>
<dbReference type="AlphaFoldDB" id="A0AAU7LUG2"/>
<dbReference type="PANTHER" id="PTHR41878:SF1">
    <property type="entry name" value="TNPR PROTEIN"/>
    <property type="match status" value="1"/>
</dbReference>
<dbReference type="SUPFAM" id="SSF159941">
    <property type="entry name" value="MM3350-like"/>
    <property type="match status" value="1"/>
</dbReference>
<dbReference type="InterPro" id="IPR024047">
    <property type="entry name" value="MM3350-like_sf"/>
</dbReference>
<proteinExistence type="predicted"/>
<dbReference type="PANTHER" id="PTHR41878">
    <property type="entry name" value="LEXA REPRESSOR-RELATED"/>
    <property type="match status" value="1"/>
</dbReference>
<feature type="domain" description="Plasmid pRiA4b Orf3-like" evidence="2">
    <location>
        <begin position="33"/>
        <end position="202"/>
    </location>
</feature>
<dbReference type="Pfam" id="PF07929">
    <property type="entry name" value="PRiA4_ORF3"/>
    <property type="match status" value="1"/>
</dbReference>
<evidence type="ECO:0000313" key="3">
    <source>
        <dbReference type="EMBL" id="XBP71242.1"/>
    </source>
</evidence>
<dbReference type="EMBL" id="CP157675">
    <property type="protein sequence ID" value="XBP71242.1"/>
    <property type="molecule type" value="Genomic_DNA"/>
</dbReference>
<sequence length="213" mass="23301">MTTQHKPPSDAPKQPGARKTTAKSTGRASRGPQAYQLHVELEWVLPKVWRRLLVPVTIKLPLLHVALLDGMGWGGGHLHEFVFADARYSSNDFGGDMLEDVLDESSVTLQKALGARKTFMYVYDFGDDWRHRVKVEKVITLDAPLSLAVCLDGENACPPDDVGGPPGYEEFLAALADPAHPDHEDLTEWIGGSFDAAAFNVAEVNARLKQAAT</sequence>
<protein>
    <submittedName>
        <fullName evidence="3">Plasmid pRiA4b ORF-3 family protein</fullName>
    </submittedName>
</protein>
<dbReference type="Gene3D" id="3.10.290.30">
    <property type="entry name" value="MM3350-like"/>
    <property type="match status" value="1"/>
</dbReference>